<organism evidence="2 3">
    <name type="scientific">Polysphondylium violaceum</name>
    <dbReference type="NCBI Taxonomy" id="133409"/>
    <lineage>
        <taxon>Eukaryota</taxon>
        <taxon>Amoebozoa</taxon>
        <taxon>Evosea</taxon>
        <taxon>Eumycetozoa</taxon>
        <taxon>Dictyostelia</taxon>
        <taxon>Dictyosteliales</taxon>
        <taxon>Dictyosteliaceae</taxon>
        <taxon>Polysphondylium</taxon>
    </lineage>
</organism>
<dbReference type="Proteomes" id="UP000695562">
    <property type="component" value="Unassembled WGS sequence"/>
</dbReference>
<evidence type="ECO:0000256" key="1">
    <source>
        <dbReference type="SAM" id="SignalP"/>
    </source>
</evidence>
<dbReference type="AlphaFoldDB" id="A0A8J4Q594"/>
<feature type="signal peptide" evidence="1">
    <location>
        <begin position="1"/>
        <end position="22"/>
    </location>
</feature>
<protein>
    <recommendedName>
        <fullName evidence="4">Transmembrane protein</fullName>
    </recommendedName>
</protein>
<gene>
    <name evidence="2" type="ORF">CYY_000082</name>
</gene>
<name>A0A8J4Q594_9MYCE</name>
<reference evidence="2" key="1">
    <citation type="submission" date="2020-01" db="EMBL/GenBank/DDBJ databases">
        <title>Development of genomics and gene disruption for Polysphondylium violaceum indicates a role for the polyketide synthase stlB in stalk morphogenesis.</title>
        <authorList>
            <person name="Narita B."/>
            <person name="Kawabe Y."/>
            <person name="Kin K."/>
            <person name="Saito T."/>
            <person name="Gibbs R."/>
            <person name="Kuspa A."/>
            <person name="Muzny D."/>
            <person name="Queller D."/>
            <person name="Richards S."/>
            <person name="Strassman J."/>
            <person name="Sucgang R."/>
            <person name="Worley K."/>
            <person name="Schaap P."/>
        </authorList>
    </citation>
    <scope>NUCLEOTIDE SEQUENCE</scope>
    <source>
        <strain evidence="2">QSvi11</strain>
    </source>
</reference>
<proteinExistence type="predicted"/>
<evidence type="ECO:0008006" key="4">
    <source>
        <dbReference type="Google" id="ProtNLM"/>
    </source>
</evidence>
<dbReference type="PANTHER" id="PTHR33576">
    <property type="entry name" value="CARBOHYDRATE BINDING DOMAIN-CONTAINING PROTEIN-RELATED"/>
    <property type="match status" value="1"/>
</dbReference>
<dbReference type="PANTHER" id="PTHR33576:SF9">
    <property type="entry name" value="TRANSMEMBRANE PROTEIN"/>
    <property type="match status" value="1"/>
</dbReference>
<keyword evidence="3" id="KW-1185">Reference proteome</keyword>
<feature type="chain" id="PRO_5035250848" description="Transmembrane protein" evidence="1">
    <location>
        <begin position="23"/>
        <end position="265"/>
    </location>
</feature>
<dbReference type="Pfam" id="PF11912">
    <property type="entry name" value="CfaA_B_C"/>
    <property type="match status" value="1"/>
</dbReference>
<evidence type="ECO:0000313" key="3">
    <source>
        <dbReference type="Proteomes" id="UP000695562"/>
    </source>
</evidence>
<evidence type="ECO:0000313" key="2">
    <source>
        <dbReference type="EMBL" id="KAF2078582.1"/>
    </source>
</evidence>
<dbReference type="InterPro" id="IPR021837">
    <property type="entry name" value="CfaA/B/C"/>
</dbReference>
<dbReference type="OrthoDB" id="21030at2759"/>
<accession>A0A8J4Q594</accession>
<dbReference type="EMBL" id="AJWJ01000002">
    <property type="protein sequence ID" value="KAF2078582.1"/>
    <property type="molecule type" value="Genomic_DNA"/>
</dbReference>
<keyword evidence="1" id="KW-0732">Signal</keyword>
<sequence length="265" mass="29032">MSDRILLPLLVLVVIVCNCVLASDYLFLKPYNNNACSGNSIGLGYLLIASNSISTSIHSNDNIDIVTDYAPTDPTTSDSGCLLLPNATSLTTSIFGEIGLFQFFANSQCGQSPLLSNAFKHNICYPIPSQLSLLMMINNTAADSSTSIGDNLYFELSFIDSDSALQPILNQNYGYRYTQYSDNTNSNSNDGQECNTQQNNINLVQFITNSFTTIDTNNNNSNLTFTCNNNQSFMKSCDSSSSSCNTIPLNQQCTQYMNTYNTQSC</sequence>
<comment type="caution">
    <text evidence="2">The sequence shown here is derived from an EMBL/GenBank/DDBJ whole genome shotgun (WGS) entry which is preliminary data.</text>
</comment>